<reference evidence="2" key="1">
    <citation type="journal article" date="2019" name="Int. J. Syst. Evol. Microbiol.">
        <title>The Global Catalogue of Microorganisms (GCM) 10K type strain sequencing project: providing services to taxonomists for standard genome sequencing and annotation.</title>
        <authorList>
            <consortium name="The Broad Institute Genomics Platform"/>
            <consortium name="The Broad Institute Genome Sequencing Center for Infectious Disease"/>
            <person name="Wu L."/>
            <person name="Ma J."/>
        </authorList>
    </citation>
    <scope>NUCLEOTIDE SEQUENCE [LARGE SCALE GENOMIC DNA]</scope>
    <source>
        <strain evidence="2">DT92</strain>
    </source>
</reference>
<protein>
    <recommendedName>
        <fullName evidence="3">Lipoprotein</fullName>
    </recommendedName>
</protein>
<sequence length="163" mass="18779">MNYKNYFAVAILLCLGILSLNSCLPKQSDVSSEKPFSDLIHRKLITKTPVVLAKNPASNPKKYSHIIEDNTGYGIENIEKIADIPAGTEFKIISVQFHTGRVSGTTSAYIFGTVFIKEHKKEYPFEYTWGDYHVIYEDKPYWKFPLAFWQDEALEEKYFIKVP</sequence>
<evidence type="ECO:0008006" key="3">
    <source>
        <dbReference type="Google" id="ProtNLM"/>
    </source>
</evidence>
<dbReference type="Proteomes" id="UP001597344">
    <property type="component" value="Unassembled WGS sequence"/>
</dbReference>
<accession>A0ABW5AUZ3</accession>
<evidence type="ECO:0000313" key="2">
    <source>
        <dbReference type="Proteomes" id="UP001597344"/>
    </source>
</evidence>
<organism evidence="1 2">
    <name type="scientific">Aquimarina celericrescens</name>
    <dbReference type="NCBI Taxonomy" id="1964542"/>
    <lineage>
        <taxon>Bacteria</taxon>
        <taxon>Pseudomonadati</taxon>
        <taxon>Bacteroidota</taxon>
        <taxon>Flavobacteriia</taxon>
        <taxon>Flavobacteriales</taxon>
        <taxon>Flavobacteriaceae</taxon>
        <taxon>Aquimarina</taxon>
    </lineage>
</organism>
<proteinExistence type="predicted"/>
<comment type="caution">
    <text evidence="1">The sequence shown here is derived from an EMBL/GenBank/DDBJ whole genome shotgun (WGS) entry which is preliminary data.</text>
</comment>
<dbReference type="EMBL" id="JBHUHY010000003">
    <property type="protein sequence ID" value="MFD2186325.1"/>
    <property type="molecule type" value="Genomic_DNA"/>
</dbReference>
<keyword evidence="2" id="KW-1185">Reference proteome</keyword>
<name>A0ABW5AUZ3_9FLAO</name>
<gene>
    <name evidence="1" type="ORF">ACFSJT_05940</name>
</gene>
<evidence type="ECO:0000313" key="1">
    <source>
        <dbReference type="EMBL" id="MFD2186325.1"/>
    </source>
</evidence>
<dbReference type="RefSeq" id="WP_378319301.1">
    <property type="nucleotide sequence ID" value="NZ_JBHUHY010000003.1"/>
</dbReference>